<evidence type="ECO:0000313" key="2">
    <source>
        <dbReference type="Proteomes" id="UP001186974"/>
    </source>
</evidence>
<feature type="non-terminal residue" evidence="1">
    <location>
        <position position="543"/>
    </location>
</feature>
<keyword evidence="2" id="KW-1185">Reference proteome</keyword>
<comment type="caution">
    <text evidence="1">The sequence shown here is derived from an EMBL/GenBank/DDBJ whole genome shotgun (WGS) entry which is preliminary data.</text>
</comment>
<gene>
    <name evidence="1" type="ORF">LTS18_011225</name>
</gene>
<sequence>MPVEEDNSSDPGSTTSFEQIGREEMHEQRRIWESYVFTELETDQEAIKQYLDGLFANTHKSKKLKKKPLQQLRDEMKGFDDMSPRRFDVDTLETCIKGVLKADVFTGSKREALLDLYDRKTVLLEMSDVLNMDLNSLDSWKWDPSPVPVGMRKQINGKYRVYMDEELHQALLLQFIGSKWAVLMKTAFTKFFHSGAWMVSSYRTLGKKDRQRREYFLGSATDTARNASIRNKRRSSYQDNYFMTQLPSSLNEGSREYNTDDTSSDGDWKTKRPMEIKQSMLRLATTEMMINTKLYGQFTIIQSDFKWFGPSLPHSTIFAVLKFFGVQAKWLKLFKSFLEVPCVFKQDGVGAQGQTRKRGIPMSHILSDALGEAVLFCLDFAVNQRTKGANLYRFHDDLWFWGQESVCVEAWKTLTEFAKVMGLELNEEKTGAAQVFDEPKQSKALPSTLPKGDVRWGFLRLDTKAGRWLIDEDQVDEHVEELRRQLSACRSVFAWVQAFNSYSAQFFSNNFGKPANCFGREHVQMVIETHHRIQRSLFEDGGN</sequence>
<organism evidence="1 2">
    <name type="scientific">Coniosporium uncinatum</name>
    <dbReference type="NCBI Taxonomy" id="93489"/>
    <lineage>
        <taxon>Eukaryota</taxon>
        <taxon>Fungi</taxon>
        <taxon>Dikarya</taxon>
        <taxon>Ascomycota</taxon>
        <taxon>Pezizomycotina</taxon>
        <taxon>Dothideomycetes</taxon>
        <taxon>Dothideomycetes incertae sedis</taxon>
        <taxon>Coniosporium</taxon>
    </lineage>
</organism>
<proteinExistence type="predicted"/>
<protein>
    <submittedName>
        <fullName evidence="1">Uncharacterized protein</fullName>
    </submittedName>
</protein>
<dbReference type="EMBL" id="JAWDJW010009553">
    <property type="protein sequence ID" value="KAK3059283.1"/>
    <property type="molecule type" value="Genomic_DNA"/>
</dbReference>
<accession>A0ACC3CYQ3</accession>
<dbReference type="Proteomes" id="UP001186974">
    <property type="component" value="Unassembled WGS sequence"/>
</dbReference>
<evidence type="ECO:0000313" key="1">
    <source>
        <dbReference type="EMBL" id="KAK3059283.1"/>
    </source>
</evidence>
<name>A0ACC3CYQ3_9PEZI</name>
<reference evidence="1" key="1">
    <citation type="submission" date="2024-09" db="EMBL/GenBank/DDBJ databases">
        <title>Black Yeasts Isolated from many extreme environments.</title>
        <authorList>
            <person name="Coleine C."/>
            <person name="Stajich J.E."/>
            <person name="Selbmann L."/>
        </authorList>
    </citation>
    <scope>NUCLEOTIDE SEQUENCE</scope>
    <source>
        <strain evidence="1">CCFEE 5737</strain>
    </source>
</reference>